<dbReference type="GO" id="GO:0001228">
    <property type="term" value="F:DNA-binding transcription activator activity, RNA polymerase II-specific"/>
    <property type="evidence" value="ECO:0007669"/>
    <property type="project" value="TreeGrafter"/>
</dbReference>
<dbReference type="InterPro" id="IPR053157">
    <property type="entry name" value="Sterol_Uptake_Regulator"/>
</dbReference>
<dbReference type="GeneID" id="54478243"/>
<keyword evidence="4" id="KW-1185">Reference proteome</keyword>
<name>A0A6A6PR02_9PEZI</name>
<keyword evidence="1" id="KW-0539">Nucleus</keyword>
<evidence type="ECO:0000313" key="3">
    <source>
        <dbReference type="EMBL" id="KAF2482375.1"/>
    </source>
</evidence>
<dbReference type="PANTHER" id="PTHR47784">
    <property type="entry name" value="STEROL UPTAKE CONTROL PROTEIN 2"/>
    <property type="match status" value="1"/>
</dbReference>
<dbReference type="Gene3D" id="4.10.240.10">
    <property type="entry name" value="Zn(2)-C6 fungal-type DNA-binding domain"/>
    <property type="match status" value="1"/>
</dbReference>
<dbReference type="Pfam" id="PF11951">
    <property type="entry name" value="Fungal_trans_2"/>
    <property type="match status" value="1"/>
</dbReference>
<dbReference type="PANTHER" id="PTHR47784:SF9">
    <property type="entry name" value="ZN(II)2CYS6 TRANSCRIPTION FACTOR (EUROFUNG)"/>
    <property type="match status" value="1"/>
</dbReference>
<dbReference type="SMART" id="SM00066">
    <property type="entry name" value="GAL4"/>
    <property type="match status" value="1"/>
</dbReference>
<sequence length="434" mass="48575">MQTVFKVVLSDSSGRPKEKTFQSRRTHKKSRTGCVYCKQRRIRCDEDRPSCGKCSKNGLACIYPLQQGASPDLQSDEGYSVASPTMNVYTMAVDTAVGDLGEIFGLSLSSGKSTSIGTLRILQHFQNHTAATLGQVQSSAVFHSIVARKAWEHPYLMHMCLAVSAAHLKRLHTSASHAVLSEQFSTAEVVHWQKGLQLYRQALDSYSSDSIKPDFDATVAAAFLSIIFTFALEDDLPLDAYTGQDDETFQQAINPLAATGGFKAVTKLFPAALSESAWMAVILASDDRKRSFSDSRQAGVDGLPPAFVDLCELRENSNCSNNDYYHLVRLLTPLLRLDGKICNFCKYMAFGGRVWVEIRPLFLQKDPRTLLLVSYWFALLGRLDQWWMTRRARAECMAIVHYLFLLQDPKITPLLSFPATFGQVDLGYLWDYRT</sequence>
<evidence type="ECO:0000313" key="4">
    <source>
        <dbReference type="Proteomes" id="UP000799767"/>
    </source>
</evidence>
<accession>A0A6A6PR02</accession>
<reference evidence="3" key="1">
    <citation type="journal article" date="2020" name="Stud. Mycol.">
        <title>101 Dothideomycetes genomes: a test case for predicting lifestyles and emergence of pathogens.</title>
        <authorList>
            <person name="Haridas S."/>
            <person name="Albert R."/>
            <person name="Binder M."/>
            <person name="Bloem J."/>
            <person name="Labutti K."/>
            <person name="Salamov A."/>
            <person name="Andreopoulos B."/>
            <person name="Baker S."/>
            <person name="Barry K."/>
            <person name="Bills G."/>
            <person name="Bluhm B."/>
            <person name="Cannon C."/>
            <person name="Castanera R."/>
            <person name="Culley D."/>
            <person name="Daum C."/>
            <person name="Ezra D."/>
            <person name="Gonzalez J."/>
            <person name="Henrissat B."/>
            <person name="Kuo A."/>
            <person name="Liang C."/>
            <person name="Lipzen A."/>
            <person name="Lutzoni F."/>
            <person name="Magnuson J."/>
            <person name="Mondo S."/>
            <person name="Nolan M."/>
            <person name="Ohm R."/>
            <person name="Pangilinan J."/>
            <person name="Park H.-J."/>
            <person name="Ramirez L."/>
            <person name="Alfaro M."/>
            <person name="Sun H."/>
            <person name="Tritt A."/>
            <person name="Yoshinaga Y."/>
            <person name="Zwiers L.-H."/>
            <person name="Turgeon B."/>
            <person name="Goodwin S."/>
            <person name="Spatafora J."/>
            <person name="Crous P."/>
            <person name="Grigoriev I."/>
        </authorList>
    </citation>
    <scope>NUCLEOTIDE SEQUENCE</scope>
    <source>
        <strain evidence="3">CBS 113389</strain>
    </source>
</reference>
<dbReference type="SUPFAM" id="SSF57701">
    <property type="entry name" value="Zn2/Cys6 DNA-binding domain"/>
    <property type="match status" value="1"/>
</dbReference>
<dbReference type="PROSITE" id="PS50048">
    <property type="entry name" value="ZN2_CY6_FUNGAL_2"/>
    <property type="match status" value="1"/>
</dbReference>
<evidence type="ECO:0000259" key="2">
    <source>
        <dbReference type="PROSITE" id="PS50048"/>
    </source>
</evidence>
<dbReference type="CDD" id="cd00067">
    <property type="entry name" value="GAL4"/>
    <property type="match status" value="1"/>
</dbReference>
<dbReference type="AlphaFoldDB" id="A0A6A6PR02"/>
<dbReference type="EMBL" id="MU001636">
    <property type="protein sequence ID" value="KAF2482375.1"/>
    <property type="molecule type" value="Genomic_DNA"/>
</dbReference>
<dbReference type="RefSeq" id="XP_033588945.1">
    <property type="nucleotide sequence ID" value="XM_033737241.1"/>
</dbReference>
<dbReference type="GO" id="GO:0008270">
    <property type="term" value="F:zinc ion binding"/>
    <property type="evidence" value="ECO:0007669"/>
    <property type="project" value="InterPro"/>
</dbReference>
<gene>
    <name evidence="3" type="ORF">BDY17DRAFT_324662</name>
</gene>
<dbReference type="InterPro" id="IPR021858">
    <property type="entry name" value="Fun_TF"/>
</dbReference>
<dbReference type="Pfam" id="PF00172">
    <property type="entry name" value="Zn_clus"/>
    <property type="match status" value="1"/>
</dbReference>
<dbReference type="PRINTS" id="PR00755">
    <property type="entry name" value="AFLATOXINBRP"/>
</dbReference>
<proteinExistence type="predicted"/>
<dbReference type="Proteomes" id="UP000799767">
    <property type="component" value="Unassembled WGS sequence"/>
</dbReference>
<protein>
    <recommendedName>
        <fullName evidence="2">Zn(2)-C6 fungal-type domain-containing protein</fullName>
    </recommendedName>
</protein>
<evidence type="ECO:0000256" key="1">
    <source>
        <dbReference type="ARBA" id="ARBA00023242"/>
    </source>
</evidence>
<dbReference type="InterPro" id="IPR001138">
    <property type="entry name" value="Zn2Cys6_DnaBD"/>
</dbReference>
<feature type="domain" description="Zn(2)-C6 fungal-type" evidence="2">
    <location>
        <begin position="33"/>
        <end position="63"/>
    </location>
</feature>
<dbReference type="PROSITE" id="PS00463">
    <property type="entry name" value="ZN2_CY6_FUNGAL_1"/>
    <property type="match status" value="1"/>
</dbReference>
<organism evidence="3 4">
    <name type="scientific">Neohortaea acidophila</name>
    <dbReference type="NCBI Taxonomy" id="245834"/>
    <lineage>
        <taxon>Eukaryota</taxon>
        <taxon>Fungi</taxon>
        <taxon>Dikarya</taxon>
        <taxon>Ascomycota</taxon>
        <taxon>Pezizomycotina</taxon>
        <taxon>Dothideomycetes</taxon>
        <taxon>Dothideomycetidae</taxon>
        <taxon>Mycosphaerellales</taxon>
        <taxon>Teratosphaeriaceae</taxon>
        <taxon>Neohortaea</taxon>
    </lineage>
</organism>
<dbReference type="InterPro" id="IPR036864">
    <property type="entry name" value="Zn2-C6_fun-type_DNA-bd_sf"/>
</dbReference>
<dbReference type="OrthoDB" id="416217at2759"/>